<keyword evidence="1" id="KW-0175">Coiled coil</keyword>
<organism evidence="3 4">
    <name type="scientific">Vigna radiata var. radiata</name>
    <name type="common">Mung bean</name>
    <name type="synonym">Phaseolus aureus</name>
    <dbReference type="NCBI Taxonomy" id="3916"/>
    <lineage>
        <taxon>Eukaryota</taxon>
        <taxon>Viridiplantae</taxon>
        <taxon>Streptophyta</taxon>
        <taxon>Embryophyta</taxon>
        <taxon>Tracheophyta</taxon>
        <taxon>Spermatophyta</taxon>
        <taxon>Magnoliopsida</taxon>
        <taxon>eudicotyledons</taxon>
        <taxon>Gunneridae</taxon>
        <taxon>Pentapetalae</taxon>
        <taxon>rosids</taxon>
        <taxon>fabids</taxon>
        <taxon>Fabales</taxon>
        <taxon>Fabaceae</taxon>
        <taxon>Papilionoideae</taxon>
        <taxon>50 kb inversion clade</taxon>
        <taxon>NPAAA clade</taxon>
        <taxon>indigoferoid/millettioid clade</taxon>
        <taxon>Phaseoleae</taxon>
        <taxon>Vigna</taxon>
    </lineage>
</organism>
<gene>
    <name evidence="4" type="primary">LOC106773926</name>
</gene>
<sequence>MENDNQRPKLTFEKYTWRINRFSYFKRRLYSSDKFILDGFPWYLISFPVRGPLEIYLQAHHKSCADLPEDWKRTVNVSFALINQVNDQKTIRKGMEFEFSADFLRSKSFVFYNDFNHSSGFIVNDTCMIEVGIFVMKNVYENEQYRTVHKNPDTENPLFHEMFMTSFANIDLNYVPLLEKVCLQYPYLLVSQEKRSCQFTEWAFIALGRVLYFLNTKKVKDMNDEACIHLKKLWDEVKIFGFDLSWLEFDVKSAINLKNYREKTANVRKAKAAVIEREIELERVKRDLVKAEEGFEKRDLDDVLGYGRLKN</sequence>
<dbReference type="Proteomes" id="UP000087766">
    <property type="component" value="Chromosome 9"/>
</dbReference>
<evidence type="ECO:0000313" key="4">
    <source>
        <dbReference type="RefSeq" id="XP_014516180.1"/>
    </source>
</evidence>
<dbReference type="PANTHER" id="PTHR46236">
    <property type="entry name" value="TRAF-LIKE SUPERFAMILY PROTEIN"/>
    <property type="match status" value="1"/>
</dbReference>
<dbReference type="PANTHER" id="PTHR46236:SF35">
    <property type="entry name" value="MATH DOMAIN-CONTAINING PROTEIN"/>
    <property type="match status" value="1"/>
</dbReference>
<dbReference type="STRING" id="3916.A0A1S3VD34"/>
<dbReference type="CDD" id="cd00121">
    <property type="entry name" value="MATH"/>
    <property type="match status" value="1"/>
</dbReference>
<keyword evidence="3" id="KW-1185">Reference proteome</keyword>
<dbReference type="InterPro" id="IPR008974">
    <property type="entry name" value="TRAF-like"/>
</dbReference>
<dbReference type="SUPFAM" id="SSF49599">
    <property type="entry name" value="TRAF domain-like"/>
    <property type="match status" value="1"/>
</dbReference>
<feature type="domain" description="MATH" evidence="2">
    <location>
        <begin position="12"/>
        <end position="133"/>
    </location>
</feature>
<evidence type="ECO:0000256" key="1">
    <source>
        <dbReference type="ARBA" id="ARBA00023054"/>
    </source>
</evidence>
<dbReference type="Pfam" id="PF22486">
    <property type="entry name" value="MATH_2"/>
    <property type="match status" value="1"/>
</dbReference>
<dbReference type="InterPro" id="IPR002083">
    <property type="entry name" value="MATH/TRAF_dom"/>
</dbReference>
<reference evidence="4" key="2">
    <citation type="submission" date="2025-08" db="UniProtKB">
        <authorList>
            <consortium name="RefSeq"/>
        </authorList>
    </citation>
    <scope>IDENTIFICATION</scope>
    <source>
        <tissue evidence="4">Leaf</tissue>
    </source>
</reference>
<dbReference type="GeneID" id="106773926"/>
<reference evidence="3" key="1">
    <citation type="journal article" date="2014" name="Nat. Commun.">
        <title>Genome sequence of mungbean and insights into evolution within Vigna species.</title>
        <authorList>
            <person name="Kang Y.J."/>
            <person name="Kim S.K."/>
            <person name="Kim M.Y."/>
            <person name="Lestari P."/>
            <person name="Kim K.H."/>
            <person name="Ha B.K."/>
            <person name="Jun T.H."/>
            <person name="Hwang W.J."/>
            <person name="Lee T."/>
            <person name="Lee J."/>
            <person name="Shim S."/>
            <person name="Yoon M.Y."/>
            <person name="Jang Y.E."/>
            <person name="Han K.S."/>
            <person name="Taeprayoon P."/>
            <person name="Yoon N."/>
            <person name="Somta P."/>
            <person name="Tanya P."/>
            <person name="Kim K.S."/>
            <person name="Gwag J.G."/>
            <person name="Moon J.K."/>
            <person name="Lee Y.H."/>
            <person name="Park B.S."/>
            <person name="Bombarely A."/>
            <person name="Doyle J.J."/>
            <person name="Jackson S.A."/>
            <person name="Schafleitner R."/>
            <person name="Srinives P."/>
            <person name="Varshney R.K."/>
            <person name="Lee S.H."/>
        </authorList>
    </citation>
    <scope>NUCLEOTIDE SEQUENCE [LARGE SCALE GENOMIC DNA]</scope>
    <source>
        <strain evidence="3">cv. VC1973A</strain>
    </source>
</reference>
<name>A0A1S3VD34_VIGRR</name>
<dbReference type="KEGG" id="vra:106773926"/>
<dbReference type="Gene3D" id="2.60.210.10">
    <property type="entry name" value="Apoptosis, Tumor Necrosis Factor Receptor Associated Protein 2, Chain A"/>
    <property type="match status" value="1"/>
</dbReference>
<evidence type="ECO:0000259" key="2">
    <source>
        <dbReference type="PROSITE" id="PS50144"/>
    </source>
</evidence>
<dbReference type="RefSeq" id="XP_014516180.1">
    <property type="nucleotide sequence ID" value="XM_014660694.2"/>
</dbReference>
<dbReference type="AlphaFoldDB" id="A0A1S3VD34"/>
<evidence type="ECO:0000313" key="3">
    <source>
        <dbReference type="Proteomes" id="UP000087766"/>
    </source>
</evidence>
<dbReference type="OrthoDB" id="2116871at2759"/>
<dbReference type="PROSITE" id="PS50144">
    <property type="entry name" value="MATH"/>
    <property type="match status" value="1"/>
</dbReference>
<dbReference type="InterPro" id="IPR050804">
    <property type="entry name" value="MCC"/>
</dbReference>
<proteinExistence type="predicted"/>
<accession>A0A1S3VD34</accession>
<protein>
    <submittedName>
        <fullName evidence="4">MATH domain and coiled-coil domain-containing protein At3g58220</fullName>
    </submittedName>
</protein>